<proteinExistence type="predicted"/>
<dbReference type="EMBL" id="HG916765">
    <property type="protein sequence ID" value="CDM25868.1"/>
    <property type="molecule type" value="Genomic_DNA"/>
</dbReference>
<dbReference type="HOGENOM" id="CLU_3267489_0_0_4"/>
<protein>
    <submittedName>
        <fullName evidence="1">Uncharacterized protein</fullName>
    </submittedName>
</protein>
<gene>
    <name evidence="1" type="ORF">BN940_17176</name>
</gene>
<dbReference type="STRING" id="1437824.BN940_17176"/>
<reference evidence="1 2" key="1">
    <citation type="journal article" date="2014" name="BMC Microbiol.">
        <title>The oxygen-independent metabolism of cyclic monoterpenes in Castellaniella defragrans 65Phen.</title>
        <authorList>
            <person name="Petasch J."/>
            <person name="Disch E.M."/>
            <person name="Markert S."/>
            <person name="Becher D."/>
            <person name="Schweder T."/>
            <person name="Huttel B."/>
            <person name="Reinhardt R."/>
            <person name="Harder J."/>
        </authorList>
    </citation>
    <scope>NUCLEOTIDE SEQUENCE [LARGE SCALE GENOMIC DNA]</scope>
    <source>
        <strain evidence="1">65Phen</strain>
    </source>
</reference>
<evidence type="ECO:0000313" key="1">
    <source>
        <dbReference type="EMBL" id="CDM25868.1"/>
    </source>
</evidence>
<evidence type="ECO:0000313" key="2">
    <source>
        <dbReference type="Proteomes" id="UP000019805"/>
    </source>
</evidence>
<dbReference type="AlphaFoldDB" id="W8X195"/>
<sequence>MHHIAFRRRMHRTLYDTTLYENRAIDLMLQRHSPVRWSIAP</sequence>
<dbReference type="Proteomes" id="UP000019805">
    <property type="component" value="Chromosome"/>
</dbReference>
<name>W8X195_CASD6</name>
<dbReference type="KEGG" id="cdn:BN940_17176"/>
<organism evidence="1 2">
    <name type="scientific">Castellaniella defragrans (strain DSM 12143 / CCUG 39792 / 65Phen)</name>
    <name type="common">Alcaligenes defragrans</name>
    <dbReference type="NCBI Taxonomy" id="1437824"/>
    <lineage>
        <taxon>Bacteria</taxon>
        <taxon>Pseudomonadati</taxon>
        <taxon>Pseudomonadota</taxon>
        <taxon>Betaproteobacteria</taxon>
        <taxon>Burkholderiales</taxon>
        <taxon>Alcaligenaceae</taxon>
        <taxon>Castellaniella</taxon>
    </lineage>
</organism>
<accession>W8X195</accession>
<keyword evidence="2" id="KW-1185">Reference proteome</keyword>